<accession>A0ACB8XM40</accession>
<evidence type="ECO:0000313" key="1">
    <source>
        <dbReference type="EMBL" id="KAI3667306.1"/>
    </source>
</evidence>
<dbReference type="EMBL" id="CM042063">
    <property type="protein sequence ID" value="KAI3667306.1"/>
    <property type="molecule type" value="Genomic_DNA"/>
</dbReference>
<organism evidence="1 2">
    <name type="scientific">Arctium lappa</name>
    <name type="common">Greater burdock</name>
    <name type="synonym">Lappa major</name>
    <dbReference type="NCBI Taxonomy" id="4217"/>
    <lineage>
        <taxon>Eukaryota</taxon>
        <taxon>Viridiplantae</taxon>
        <taxon>Streptophyta</taxon>
        <taxon>Embryophyta</taxon>
        <taxon>Tracheophyta</taxon>
        <taxon>Spermatophyta</taxon>
        <taxon>Magnoliopsida</taxon>
        <taxon>eudicotyledons</taxon>
        <taxon>Gunneridae</taxon>
        <taxon>Pentapetalae</taxon>
        <taxon>asterids</taxon>
        <taxon>campanulids</taxon>
        <taxon>Asterales</taxon>
        <taxon>Asteraceae</taxon>
        <taxon>Carduoideae</taxon>
        <taxon>Cardueae</taxon>
        <taxon>Arctiinae</taxon>
        <taxon>Arctium</taxon>
    </lineage>
</organism>
<reference evidence="2" key="1">
    <citation type="journal article" date="2022" name="Mol. Ecol. Resour.">
        <title>The genomes of chicory, endive, great burdock and yacon provide insights into Asteraceae palaeo-polyploidization history and plant inulin production.</title>
        <authorList>
            <person name="Fan W."/>
            <person name="Wang S."/>
            <person name="Wang H."/>
            <person name="Wang A."/>
            <person name="Jiang F."/>
            <person name="Liu H."/>
            <person name="Zhao H."/>
            <person name="Xu D."/>
            <person name="Zhang Y."/>
        </authorList>
    </citation>
    <scope>NUCLEOTIDE SEQUENCE [LARGE SCALE GENOMIC DNA]</scope>
    <source>
        <strain evidence="2">cv. Niubang</strain>
    </source>
</reference>
<protein>
    <submittedName>
        <fullName evidence="1">Uncharacterized protein</fullName>
    </submittedName>
</protein>
<gene>
    <name evidence="1" type="ORF">L6452_42359</name>
</gene>
<comment type="caution">
    <text evidence="1">The sequence shown here is derived from an EMBL/GenBank/DDBJ whole genome shotgun (WGS) entry which is preliminary data.</text>
</comment>
<sequence>MECHTLLSQIVIDSHLPLVEFTYNNSYHSSIGMVPFEALYGRKYRTPVCWLEEGEKQFSGPEIVQEKVDKVKAEEERVIPLSEIRVDEGNRCIGEPNIILEKKTKKLRHKEVTTLKASARLQNHGQSRGTRWRLRLIARAACDATSLPRPRPRGSSSDLKSGFLPFFSHFSSWNSLMEILEGS</sequence>
<keyword evidence="2" id="KW-1185">Reference proteome</keyword>
<name>A0ACB8XM40_ARCLA</name>
<dbReference type="Proteomes" id="UP001055879">
    <property type="component" value="Linkage Group LG17"/>
</dbReference>
<evidence type="ECO:0000313" key="2">
    <source>
        <dbReference type="Proteomes" id="UP001055879"/>
    </source>
</evidence>
<reference evidence="1 2" key="2">
    <citation type="journal article" date="2022" name="Mol. Ecol. Resour.">
        <title>The genomes of chicory, endive, great burdock and yacon provide insights into Asteraceae paleo-polyploidization history and plant inulin production.</title>
        <authorList>
            <person name="Fan W."/>
            <person name="Wang S."/>
            <person name="Wang H."/>
            <person name="Wang A."/>
            <person name="Jiang F."/>
            <person name="Liu H."/>
            <person name="Zhao H."/>
            <person name="Xu D."/>
            <person name="Zhang Y."/>
        </authorList>
    </citation>
    <scope>NUCLEOTIDE SEQUENCE [LARGE SCALE GENOMIC DNA]</scope>
    <source>
        <strain evidence="2">cv. Niubang</strain>
    </source>
</reference>
<proteinExistence type="predicted"/>